<dbReference type="RefSeq" id="WP_377573151.1">
    <property type="nucleotide sequence ID" value="NZ_JBHTKA010000001.1"/>
</dbReference>
<comment type="caution">
    <text evidence="2">The sequence shown here is derived from an EMBL/GenBank/DDBJ whole genome shotgun (WGS) entry which is preliminary data.</text>
</comment>
<sequence length="49" mass="5204">MQHIPAILTSVVIGIVVVVVTVGAIAEVKKKGKGPRLPDLDSNDDHLFI</sequence>
<dbReference type="EMBL" id="JBHTKA010000001">
    <property type="protein sequence ID" value="MFD0997709.1"/>
    <property type="molecule type" value="Genomic_DNA"/>
</dbReference>
<proteinExistence type="predicted"/>
<organism evidence="2 3">
    <name type="scientific">Ohtaekwangia kribbensis</name>
    <dbReference type="NCBI Taxonomy" id="688913"/>
    <lineage>
        <taxon>Bacteria</taxon>
        <taxon>Pseudomonadati</taxon>
        <taxon>Bacteroidota</taxon>
        <taxon>Cytophagia</taxon>
        <taxon>Cytophagales</taxon>
        <taxon>Fulvivirgaceae</taxon>
        <taxon>Ohtaekwangia</taxon>
    </lineage>
</organism>
<dbReference type="Proteomes" id="UP001597112">
    <property type="component" value="Unassembled WGS sequence"/>
</dbReference>
<feature type="transmembrane region" description="Helical" evidence="1">
    <location>
        <begin position="6"/>
        <end position="26"/>
    </location>
</feature>
<evidence type="ECO:0000256" key="1">
    <source>
        <dbReference type="SAM" id="Phobius"/>
    </source>
</evidence>
<keyword evidence="1" id="KW-0812">Transmembrane</keyword>
<accession>A0ABW3JVA4</accession>
<keyword evidence="1" id="KW-0472">Membrane</keyword>
<keyword evidence="3" id="KW-1185">Reference proteome</keyword>
<name>A0ABW3JVA4_9BACT</name>
<gene>
    <name evidence="2" type="ORF">ACFQ21_00255</name>
</gene>
<reference evidence="3" key="1">
    <citation type="journal article" date="2019" name="Int. J. Syst. Evol. Microbiol.">
        <title>The Global Catalogue of Microorganisms (GCM) 10K type strain sequencing project: providing services to taxonomists for standard genome sequencing and annotation.</title>
        <authorList>
            <consortium name="The Broad Institute Genomics Platform"/>
            <consortium name="The Broad Institute Genome Sequencing Center for Infectious Disease"/>
            <person name="Wu L."/>
            <person name="Ma J."/>
        </authorList>
    </citation>
    <scope>NUCLEOTIDE SEQUENCE [LARGE SCALE GENOMIC DNA]</scope>
    <source>
        <strain evidence="3">CCUG 58938</strain>
    </source>
</reference>
<protein>
    <submittedName>
        <fullName evidence="2">Uncharacterized protein</fullName>
    </submittedName>
</protein>
<keyword evidence="1" id="KW-1133">Transmembrane helix</keyword>
<evidence type="ECO:0000313" key="2">
    <source>
        <dbReference type="EMBL" id="MFD0997709.1"/>
    </source>
</evidence>
<evidence type="ECO:0000313" key="3">
    <source>
        <dbReference type="Proteomes" id="UP001597112"/>
    </source>
</evidence>